<dbReference type="EMBL" id="SOKU01000096">
    <property type="protein sequence ID" value="TES86411.1"/>
    <property type="molecule type" value="Genomic_DNA"/>
</dbReference>
<evidence type="ECO:0000256" key="1">
    <source>
        <dbReference type="ARBA" id="ARBA00023002"/>
    </source>
</evidence>
<dbReference type="InterPro" id="IPR002869">
    <property type="entry name" value="Pyrv_flavodox_OxRed_cen"/>
</dbReference>
<dbReference type="AlphaFoldDB" id="A0A523QL16"/>
<dbReference type="Pfam" id="PF01558">
    <property type="entry name" value="POR"/>
    <property type="match status" value="1"/>
</dbReference>
<accession>A0A523QL16</accession>
<dbReference type="SUPFAM" id="SSF53323">
    <property type="entry name" value="Pyruvate-ferredoxin oxidoreductase, PFOR, domain III"/>
    <property type="match status" value="1"/>
</dbReference>
<feature type="domain" description="Pyruvate/ketoisovalerate oxidoreductase catalytic" evidence="2">
    <location>
        <begin position="11"/>
        <end position="173"/>
    </location>
</feature>
<gene>
    <name evidence="3" type="ORF">E3J95_02055</name>
</gene>
<dbReference type="InterPro" id="IPR019752">
    <property type="entry name" value="Pyrv/ketoisovalerate_OxRed_cat"/>
</dbReference>
<sequence>MYEDLIIAGFGGQGIIFAGKLLSYAGLREGKEVTYFPAYGAEMRGGTANCTVVVSDSPISSPIVSRPKNAIMMSYPSYVKFLPRISPEGRAVVNSSLVSDNSGRENVEVIRIPANEIAEEIGSSRIANMVILGAWVKKSGILSLEGLVLSLGQVISTSNKDLLSLNEEALRRGSHFVSSAG</sequence>
<proteinExistence type="predicted"/>
<evidence type="ECO:0000313" key="4">
    <source>
        <dbReference type="Proteomes" id="UP000320781"/>
    </source>
</evidence>
<evidence type="ECO:0000313" key="3">
    <source>
        <dbReference type="EMBL" id="TES86411.1"/>
    </source>
</evidence>
<dbReference type="GO" id="GO:0016903">
    <property type="term" value="F:oxidoreductase activity, acting on the aldehyde or oxo group of donors"/>
    <property type="evidence" value="ECO:0007669"/>
    <property type="project" value="InterPro"/>
</dbReference>
<reference evidence="3 4" key="1">
    <citation type="submission" date="2019-03" db="EMBL/GenBank/DDBJ databases">
        <title>Metabolic potential of uncultured bacteria and archaea associated with petroleum seepage in deep-sea sediments.</title>
        <authorList>
            <person name="Dong X."/>
            <person name="Hubert C."/>
        </authorList>
    </citation>
    <scope>NUCLEOTIDE SEQUENCE [LARGE SCALE GENOMIC DNA]</scope>
    <source>
        <strain evidence="3">E44_bin92</strain>
    </source>
</reference>
<keyword evidence="1" id="KW-0560">Oxidoreductase</keyword>
<comment type="caution">
    <text evidence="3">The sequence shown here is derived from an EMBL/GenBank/DDBJ whole genome shotgun (WGS) entry which is preliminary data.</text>
</comment>
<dbReference type="PANTHER" id="PTHR42730">
    <property type="entry name" value="2-OXOGLUTARATE SYNTHASE SUBUNIT KORC"/>
    <property type="match status" value="1"/>
</dbReference>
<dbReference type="InterPro" id="IPR052554">
    <property type="entry name" value="2-oxoglutarate_synth_KorC"/>
</dbReference>
<dbReference type="Proteomes" id="UP000320781">
    <property type="component" value="Unassembled WGS sequence"/>
</dbReference>
<dbReference type="PANTHER" id="PTHR42730:SF1">
    <property type="entry name" value="2-OXOGLUTARATE SYNTHASE SUBUNIT KORC"/>
    <property type="match status" value="1"/>
</dbReference>
<name>A0A523QL16_UNCAE</name>
<evidence type="ECO:0000259" key="2">
    <source>
        <dbReference type="Pfam" id="PF01558"/>
    </source>
</evidence>
<organism evidence="3 4">
    <name type="scientific">Aerophobetes bacterium</name>
    <dbReference type="NCBI Taxonomy" id="2030807"/>
    <lineage>
        <taxon>Bacteria</taxon>
        <taxon>Candidatus Aerophobota</taxon>
    </lineage>
</organism>
<protein>
    <submittedName>
        <fullName evidence="3">2-oxoacid:ferredoxin oxidoreductase subunit gamma</fullName>
    </submittedName>
</protein>
<dbReference type="Gene3D" id="3.40.920.10">
    <property type="entry name" value="Pyruvate-ferredoxin oxidoreductase, PFOR, domain III"/>
    <property type="match status" value="1"/>
</dbReference>